<dbReference type="GO" id="GO:0070818">
    <property type="term" value="F:protoporphyrinogen oxidase activity"/>
    <property type="evidence" value="ECO:0007669"/>
    <property type="project" value="UniProtKB-UniRule"/>
</dbReference>
<keyword evidence="9 14" id="KW-1133">Transmembrane helix</keyword>
<comment type="caution">
    <text evidence="16">The sequence shown here is derived from an EMBL/GenBank/DDBJ whole genome shotgun (WGS) entry which is preliminary data.</text>
</comment>
<feature type="binding site" description="axial binding residue" evidence="14">
    <location>
        <position position="10"/>
    </location>
    <ligand>
        <name>heme</name>
        <dbReference type="ChEBI" id="CHEBI:30413"/>
    </ligand>
    <ligandPart>
        <name>Fe</name>
        <dbReference type="ChEBI" id="CHEBI:18248"/>
    </ligandPart>
</feature>
<evidence type="ECO:0000256" key="10">
    <source>
        <dbReference type="ARBA" id="ARBA00023002"/>
    </source>
</evidence>
<comment type="subcellular location">
    <subcellularLocation>
        <location evidence="1 14">Cell membrane</location>
        <topology evidence="1 14">Multi-pass membrane protein</topology>
    </subcellularLocation>
</comment>
<evidence type="ECO:0000256" key="13">
    <source>
        <dbReference type="ARBA" id="ARBA00048390"/>
    </source>
</evidence>
<evidence type="ECO:0000256" key="15">
    <source>
        <dbReference type="PIRNR" id="PIRNR004638"/>
    </source>
</evidence>
<dbReference type="RefSeq" id="WP_138411875.1">
    <property type="nucleotide sequence ID" value="NZ_QLAG01000014.1"/>
</dbReference>
<evidence type="ECO:0000256" key="1">
    <source>
        <dbReference type="ARBA" id="ARBA00004651"/>
    </source>
</evidence>
<keyword evidence="7 14" id="KW-0812">Transmembrane</keyword>
<dbReference type="HAMAP" id="MF_02239">
    <property type="entry name" value="HemJ"/>
    <property type="match status" value="1"/>
</dbReference>
<dbReference type="NCBIfam" id="TIGR00701">
    <property type="entry name" value="protoporphyrinogen oxidase HemJ"/>
    <property type="match status" value="1"/>
</dbReference>
<name>A0A5R9QDU4_9GAMM</name>
<dbReference type="PANTHER" id="PTHR40255:SF1">
    <property type="entry name" value="PROTOPORPHYRINOGEN IX OXIDASE"/>
    <property type="match status" value="1"/>
</dbReference>
<dbReference type="AlphaFoldDB" id="A0A5R9QDU4"/>
<evidence type="ECO:0000256" key="12">
    <source>
        <dbReference type="ARBA" id="ARBA00023136"/>
    </source>
</evidence>
<feature type="transmembrane region" description="Helical" evidence="14">
    <location>
        <begin position="121"/>
        <end position="139"/>
    </location>
</feature>
<comment type="function">
    <text evidence="14 15">Catalyzes the oxidation of protoporphyrinogen IX to protoporphyrin IX.</text>
</comment>
<sequence>MLYLWIKALHIVAIVCWFAGLFYLPRLFVYHAASDDAVSKERFIVMERKLYRGIMLPSMIATLVFGIALVSLNPALFSTGGWLHAKLTLVLLLIGYHHMCGAQLKRFARGENTRTHTFYRWFNEVPVFFLLAIVILVVVKPF</sequence>
<proteinExistence type="inferred from homology"/>
<evidence type="ECO:0000313" key="16">
    <source>
        <dbReference type="EMBL" id="TLX63068.1"/>
    </source>
</evidence>
<keyword evidence="12 14" id="KW-0472">Membrane</keyword>
<dbReference type="EMBL" id="QLAG01000014">
    <property type="protein sequence ID" value="TLX63068.1"/>
    <property type="molecule type" value="Genomic_DNA"/>
</dbReference>
<comment type="pathway">
    <text evidence="2 14 15">Porphyrin-containing compound metabolism; protoporphyrin-IX biosynthesis; protoporphyrin-IX from protoporphyrinogen-IX: step 1/1.</text>
</comment>
<keyword evidence="5 14" id="KW-1003">Cell membrane</keyword>
<gene>
    <name evidence="16" type="primary">hemJ</name>
    <name evidence="16" type="ORF">DN820_12355</name>
</gene>
<dbReference type="EC" id="1.3.99.-" evidence="14 15"/>
<keyword evidence="10 14" id="KW-0560">Oxidoreductase</keyword>
<evidence type="ECO:0000256" key="3">
    <source>
        <dbReference type="ARBA" id="ARBA00006501"/>
    </source>
</evidence>
<dbReference type="PANTHER" id="PTHR40255">
    <property type="entry name" value="UPF0093 MEMBRANE PROTEIN SLR1790"/>
    <property type="match status" value="1"/>
</dbReference>
<feature type="transmembrane region" description="Helical" evidence="14">
    <location>
        <begin position="82"/>
        <end position="100"/>
    </location>
</feature>
<keyword evidence="11 14" id="KW-0408">Iron</keyword>
<feature type="transmembrane region" description="Helical" evidence="14">
    <location>
        <begin position="6"/>
        <end position="29"/>
    </location>
</feature>
<evidence type="ECO:0000256" key="9">
    <source>
        <dbReference type="ARBA" id="ARBA00022989"/>
    </source>
</evidence>
<evidence type="ECO:0000256" key="4">
    <source>
        <dbReference type="ARBA" id="ARBA00017504"/>
    </source>
</evidence>
<keyword evidence="6 14" id="KW-0349">Heme</keyword>
<keyword evidence="17" id="KW-1185">Reference proteome</keyword>
<evidence type="ECO:0000256" key="6">
    <source>
        <dbReference type="ARBA" id="ARBA00022617"/>
    </source>
</evidence>
<dbReference type="Pfam" id="PF03653">
    <property type="entry name" value="UPF0093"/>
    <property type="match status" value="1"/>
</dbReference>
<evidence type="ECO:0000256" key="5">
    <source>
        <dbReference type="ARBA" id="ARBA00022475"/>
    </source>
</evidence>
<organism evidence="16 17">
    <name type="scientific">Stutzerimonas nosocomialis</name>
    <dbReference type="NCBI Taxonomy" id="1056496"/>
    <lineage>
        <taxon>Bacteria</taxon>
        <taxon>Pseudomonadati</taxon>
        <taxon>Pseudomonadota</taxon>
        <taxon>Gammaproteobacteria</taxon>
        <taxon>Pseudomonadales</taxon>
        <taxon>Pseudomonadaceae</taxon>
        <taxon>Stutzerimonas</taxon>
    </lineage>
</organism>
<feature type="transmembrane region" description="Helical" evidence="14">
    <location>
        <begin position="50"/>
        <end position="70"/>
    </location>
</feature>
<protein>
    <recommendedName>
        <fullName evidence="4 14">Protoporphyrinogen IX oxidase</fullName>
        <shortName evidence="14">PPO</shortName>
        <ecNumber evidence="14 15">1.3.99.-</ecNumber>
    </recommendedName>
</protein>
<accession>A0A5R9QDU4</accession>
<comment type="similarity">
    <text evidence="3 14 15">Belongs to the HemJ family.</text>
</comment>
<dbReference type="GO" id="GO:0005886">
    <property type="term" value="C:plasma membrane"/>
    <property type="evidence" value="ECO:0007669"/>
    <property type="project" value="UniProtKB-SubCell"/>
</dbReference>
<comment type="catalytic activity">
    <reaction evidence="13 14 15">
        <text>protoporphyrinogen IX + 3 A = protoporphyrin IX + 3 AH2</text>
        <dbReference type="Rhea" id="RHEA:62000"/>
        <dbReference type="ChEBI" id="CHEBI:13193"/>
        <dbReference type="ChEBI" id="CHEBI:17499"/>
        <dbReference type="ChEBI" id="CHEBI:57306"/>
        <dbReference type="ChEBI" id="CHEBI:57307"/>
    </reaction>
</comment>
<reference evidence="16 17" key="1">
    <citation type="journal article" date="2017" name="Eur. J. Clin. Microbiol. Infect. Dis.">
        <title>Uncommonly isolated clinical Pseudomonas: identification and phylogenetic assignation.</title>
        <authorList>
            <person name="Mulet M."/>
            <person name="Gomila M."/>
            <person name="Ramirez A."/>
            <person name="Cardew S."/>
            <person name="Moore E.R."/>
            <person name="Lalucat J."/>
            <person name="Garcia-Valdes E."/>
        </authorList>
    </citation>
    <scope>NUCLEOTIDE SEQUENCE [LARGE SCALE GENOMIC DNA]</scope>
    <source>
        <strain evidence="16 17">SD129</strain>
    </source>
</reference>
<keyword evidence="8 14" id="KW-0479">Metal-binding</keyword>
<evidence type="ECO:0000256" key="14">
    <source>
        <dbReference type="HAMAP-Rule" id="MF_02239"/>
    </source>
</evidence>
<comment type="cofactor">
    <cofactor evidence="14 15">
        <name>heme b</name>
        <dbReference type="ChEBI" id="CHEBI:60344"/>
    </cofactor>
    <text evidence="14 15">Binds 1 heme b (iron(II)-protoporphyrin IX) group per subunit.</text>
</comment>
<evidence type="ECO:0000256" key="11">
    <source>
        <dbReference type="ARBA" id="ARBA00023004"/>
    </source>
</evidence>
<evidence type="ECO:0000256" key="8">
    <source>
        <dbReference type="ARBA" id="ARBA00022723"/>
    </source>
</evidence>
<dbReference type="Proteomes" id="UP000306753">
    <property type="component" value="Unassembled WGS sequence"/>
</dbReference>
<evidence type="ECO:0000256" key="2">
    <source>
        <dbReference type="ARBA" id="ARBA00005073"/>
    </source>
</evidence>
<dbReference type="InterPro" id="IPR005265">
    <property type="entry name" value="HemJ-like"/>
</dbReference>
<dbReference type="GO" id="GO:0046872">
    <property type="term" value="F:metal ion binding"/>
    <property type="evidence" value="ECO:0007669"/>
    <property type="project" value="UniProtKB-UniRule"/>
</dbReference>
<comment type="subunit">
    <text evidence="14">Homodimer.</text>
</comment>
<evidence type="ECO:0000313" key="17">
    <source>
        <dbReference type="Proteomes" id="UP000306753"/>
    </source>
</evidence>
<evidence type="ECO:0000256" key="7">
    <source>
        <dbReference type="ARBA" id="ARBA00022692"/>
    </source>
</evidence>
<dbReference type="PIRSF" id="PIRSF004638">
    <property type="entry name" value="UCP004638"/>
    <property type="match status" value="1"/>
</dbReference>
<feature type="binding site" description="axial binding residue" evidence="14">
    <location>
        <position position="86"/>
    </location>
    <ligand>
        <name>heme</name>
        <dbReference type="ChEBI" id="CHEBI:30413"/>
    </ligand>
    <ligandPart>
        <name>Fe</name>
        <dbReference type="ChEBI" id="CHEBI:18248"/>
    </ligandPart>
</feature>
<dbReference type="GO" id="GO:0006782">
    <property type="term" value="P:protoporphyrinogen IX biosynthetic process"/>
    <property type="evidence" value="ECO:0007669"/>
    <property type="project" value="UniProtKB-UniRule"/>
</dbReference>
<dbReference type="UniPathway" id="UPA00251">
    <property type="reaction ID" value="UER00324"/>
</dbReference>